<dbReference type="GO" id="GO:0055085">
    <property type="term" value="P:transmembrane transport"/>
    <property type="evidence" value="ECO:0007669"/>
    <property type="project" value="InterPro"/>
</dbReference>
<organism evidence="4 5">
    <name type="scientific">Azoarcus taiwanensis</name>
    <dbReference type="NCBI Taxonomy" id="666964"/>
    <lineage>
        <taxon>Bacteria</taxon>
        <taxon>Pseudomonadati</taxon>
        <taxon>Pseudomonadota</taxon>
        <taxon>Betaproteobacteria</taxon>
        <taxon>Rhodocyclales</taxon>
        <taxon>Zoogloeaceae</taxon>
        <taxon>Azoarcus</taxon>
    </lineage>
</organism>
<protein>
    <submittedName>
        <fullName evidence="4">Phosphate/phosphite/phosphonate ABC transporter substrate-binding protein</fullName>
    </submittedName>
</protein>
<evidence type="ECO:0000256" key="3">
    <source>
        <dbReference type="SAM" id="SignalP"/>
    </source>
</evidence>
<feature type="chain" id="PRO_5037260896" evidence="3">
    <location>
        <begin position="23"/>
        <end position="296"/>
    </location>
</feature>
<keyword evidence="2 3" id="KW-0732">Signal</keyword>
<gene>
    <name evidence="4" type="primary">phnD</name>
    <name evidence="4" type="ORF">GPA21_02275</name>
</gene>
<dbReference type="GO" id="GO:0043190">
    <property type="term" value="C:ATP-binding cassette (ABC) transporter complex"/>
    <property type="evidence" value="ECO:0007669"/>
    <property type="project" value="InterPro"/>
</dbReference>
<evidence type="ECO:0000256" key="1">
    <source>
        <dbReference type="ARBA" id="ARBA00007162"/>
    </source>
</evidence>
<dbReference type="SUPFAM" id="SSF53850">
    <property type="entry name" value="Periplasmic binding protein-like II"/>
    <property type="match status" value="1"/>
</dbReference>
<evidence type="ECO:0000313" key="5">
    <source>
        <dbReference type="Proteomes" id="UP000599523"/>
    </source>
</evidence>
<evidence type="ECO:0000256" key="2">
    <source>
        <dbReference type="ARBA" id="ARBA00022729"/>
    </source>
</evidence>
<dbReference type="InterPro" id="IPR005770">
    <property type="entry name" value="PhnD"/>
</dbReference>
<dbReference type="AlphaFoldDB" id="A0A972FG97"/>
<dbReference type="PANTHER" id="PTHR35841:SF1">
    <property type="entry name" value="PHOSPHONATES-BINDING PERIPLASMIC PROTEIN"/>
    <property type="match status" value="1"/>
</dbReference>
<dbReference type="Pfam" id="PF12974">
    <property type="entry name" value="Phosphonate-bd"/>
    <property type="match status" value="1"/>
</dbReference>
<dbReference type="NCBIfam" id="TIGR01098">
    <property type="entry name" value="3A0109s03R"/>
    <property type="match status" value="1"/>
</dbReference>
<dbReference type="Gene3D" id="3.40.190.10">
    <property type="entry name" value="Periplasmic binding protein-like II"/>
    <property type="match status" value="2"/>
</dbReference>
<dbReference type="EMBL" id="WTVM01000007">
    <property type="protein sequence ID" value="NMG01801.1"/>
    <property type="molecule type" value="Genomic_DNA"/>
</dbReference>
<sequence>MLSAAAFALASSLALSPTDAVAQATPAKLIITAIPDDGDADRMRENFGALARHLGEAVGIPVEYMHVENYAASVTALATGRAHVAWLGAVTTAQAYMQMGDAMTVLGCRDIDKGFVTYYIANPATGLSTVGSLGELASAAEGKGWSFTFGSKSSTSGHMMPRKFFLDEAGVAPERVFRTVAYSGSHDVVMQMVADGTHDVGALNYASWDKADDALKARAPIVYTSPPFTNYALVARSDLGPELVGKLREALLAISPDSEPGAQVLQYLKAGRFIEADMSEWMGYVELLESGIDIGG</sequence>
<keyword evidence="5" id="KW-1185">Reference proteome</keyword>
<evidence type="ECO:0000313" key="4">
    <source>
        <dbReference type="EMBL" id="NMG01801.1"/>
    </source>
</evidence>
<dbReference type="Proteomes" id="UP000599523">
    <property type="component" value="Unassembled WGS sequence"/>
</dbReference>
<accession>A0A972FG97</accession>
<dbReference type="PANTHER" id="PTHR35841">
    <property type="entry name" value="PHOSPHONATES-BINDING PERIPLASMIC PROTEIN"/>
    <property type="match status" value="1"/>
</dbReference>
<reference evidence="4" key="1">
    <citation type="submission" date="2019-12" db="EMBL/GenBank/DDBJ databases">
        <title>Comparative genomics gives insights into the taxonomy of the Azoarcus-Aromatoleum group and reveals separate origins of nif in the plant-associated Azoarcus and non-plant-associated Aromatoleum sub-groups.</title>
        <authorList>
            <person name="Lafos M."/>
            <person name="Maluk M."/>
            <person name="Batista M."/>
            <person name="Junghare M."/>
            <person name="Carmona M."/>
            <person name="Faoro H."/>
            <person name="Cruz L.M."/>
            <person name="Battistoni F."/>
            <person name="De Souza E."/>
            <person name="Pedrosa F."/>
            <person name="Chen W.-M."/>
            <person name="Poole P.S."/>
            <person name="Dixon R.A."/>
            <person name="James E.K."/>
        </authorList>
    </citation>
    <scope>NUCLEOTIDE SEQUENCE</scope>
    <source>
        <strain evidence="4">NSC3</strain>
    </source>
</reference>
<comment type="similarity">
    <text evidence="1">Belongs to the phosphate/phosphite/phosphonate binding protein family.</text>
</comment>
<proteinExistence type="inferred from homology"/>
<feature type="signal peptide" evidence="3">
    <location>
        <begin position="1"/>
        <end position="22"/>
    </location>
</feature>
<name>A0A972FG97_9RHOO</name>
<dbReference type="RefSeq" id="WP_168986592.1">
    <property type="nucleotide sequence ID" value="NZ_CAWPHM010000308.1"/>
</dbReference>
<comment type="caution">
    <text evidence="4">The sequence shown here is derived from an EMBL/GenBank/DDBJ whole genome shotgun (WGS) entry which is preliminary data.</text>
</comment>